<feature type="compositionally biased region" description="Basic and acidic residues" evidence="1">
    <location>
        <begin position="1"/>
        <end position="19"/>
    </location>
</feature>
<proteinExistence type="predicted"/>
<dbReference type="Proteomes" id="UP000295382">
    <property type="component" value="Unassembled WGS sequence"/>
</dbReference>
<gene>
    <name evidence="2" type="ORF">EDC30_10994</name>
</gene>
<accession>A0A4R3HUU1</accession>
<reference evidence="2 3" key="1">
    <citation type="submission" date="2019-03" db="EMBL/GenBank/DDBJ databases">
        <title>Genomic Encyclopedia of Type Strains, Phase IV (KMG-IV): sequencing the most valuable type-strain genomes for metagenomic binning, comparative biology and taxonomic classification.</title>
        <authorList>
            <person name="Goeker M."/>
        </authorList>
    </citation>
    <scope>NUCLEOTIDE SEQUENCE [LARGE SCALE GENOMIC DNA]</scope>
    <source>
        <strain evidence="2 3">DSM 7445</strain>
    </source>
</reference>
<evidence type="ECO:0000313" key="3">
    <source>
        <dbReference type="Proteomes" id="UP000295382"/>
    </source>
</evidence>
<evidence type="ECO:0000256" key="1">
    <source>
        <dbReference type="SAM" id="MobiDB-lite"/>
    </source>
</evidence>
<sequence length="81" mass="8677">MDKKLVKPREGLQIPRHDGNGNLPAEGMVVGMNSYYWGLKHDGDVTVENVPVEPEQPEAAAPGEPSQPAATASAEPKKSKK</sequence>
<dbReference type="RefSeq" id="WP_132259475.1">
    <property type="nucleotide sequence ID" value="NZ_SLZQ01000009.1"/>
</dbReference>
<dbReference type="InterPro" id="IPR024400">
    <property type="entry name" value="DUF2635"/>
</dbReference>
<dbReference type="AlphaFoldDB" id="A0A4R3HUU1"/>
<organism evidence="2 3">
    <name type="scientific">Paucimonas lemoignei</name>
    <name type="common">Pseudomonas lemoignei</name>
    <dbReference type="NCBI Taxonomy" id="29443"/>
    <lineage>
        <taxon>Bacteria</taxon>
        <taxon>Pseudomonadati</taxon>
        <taxon>Pseudomonadota</taxon>
        <taxon>Betaproteobacteria</taxon>
        <taxon>Burkholderiales</taxon>
        <taxon>Burkholderiaceae</taxon>
        <taxon>Paucimonas</taxon>
    </lineage>
</organism>
<dbReference type="OrthoDB" id="8689507at2"/>
<evidence type="ECO:0000313" key="2">
    <source>
        <dbReference type="EMBL" id="TCS35795.1"/>
    </source>
</evidence>
<keyword evidence="3" id="KW-1185">Reference proteome</keyword>
<dbReference type="EMBL" id="SLZQ01000009">
    <property type="protein sequence ID" value="TCS35795.1"/>
    <property type="molecule type" value="Genomic_DNA"/>
</dbReference>
<name>A0A4R3HUU1_PAULE</name>
<protein>
    <submittedName>
        <fullName evidence="2">Uncharacterized protein DUF2635</fullName>
    </submittedName>
</protein>
<feature type="compositionally biased region" description="Low complexity" evidence="1">
    <location>
        <begin position="47"/>
        <end position="70"/>
    </location>
</feature>
<comment type="caution">
    <text evidence="2">The sequence shown here is derived from an EMBL/GenBank/DDBJ whole genome shotgun (WGS) entry which is preliminary data.</text>
</comment>
<feature type="region of interest" description="Disordered" evidence="1">
    <location>
        <begin position="1"/>
        <end position="25"/>
    </location>
</feature>
<dbReference type="Pfam" id="PF10948">
    <property type="entry name" value="DUF2635"/>
    <property type="match status" value="1"/>
</dbReference>
<feature type="region of interest" description="Disordered" evidence="1">
    <location>
        <begin position="47"/>
        <end position="81"/>
    </location>
</feature>